<dbReference type="InterPro" id="IPR029058">
    <property type="entry name" value="AB_hydrolase_fold"/>
</dbReference>
<gene>
    <name evidence="5 7" type="primary">abhd-14</name>
    <name evidence="5" type="ORF">CELE_Y55F3AM.10</name>
    <name evidence="7" type="ORF">Y55F3AM.10</name>
</gene>
<dbReference type="OMA" id="GEVVLWY"/>
<dbReference type="FunCoup" id="Q9N366">
    <property type="interactions" value="214"/>
</dbReference>
<evidence type="ECO:0000256" key="1">
    <source>
        <dbReference type="ARBA" id="ARBA00004496"/>
    </source>
</evidence>
<sequence>MVLLHHQPLGSHHATTSGGSLLERADLSHPIPENARKLAQLVEYDESRVELGTHSVFVREARPPGAHYSKATVIFLHGQSFSSSTWTENNLLRTFAALGYRAIAIDLPGSGQTRGAAIPQAEKPNFLMDFIETLGLKQVMIVCASMAAQYVLPLMTSTRHLSCVVLVAPSNTHEVVSPSSYTVPTLVVWGERDTSLGPTAAANLKNLPQVKLQKIPDAGHACYLHNPKCFENLCVNFFDLIRSYHH</sequence>
<keyword evidence="5" id="KW-0378">Hydrolase</keyword>
<dbReference type="AlphaFoldDB" id="Q9N366"/>
<dbReference type="eggNOG" id="ENOG502QR0B">
    <property type="taxonomic scope" value="Eukaryota"/>
</dbReference>
<comment type="similarity">
    <text evidence="3">Belongs to the AB hydrolase superfamily. ABHD14 family.</text>
</comment>
<dbReference type="CTD" id="176923"/>
<dbReference type="WormBase" id="Y55F3AM.10">
    <property type="protein sequence ID" value="CE25481"/>
    <property type="gene ID" value="WBGene00021927"/>
    <property type="gene designation" value="abhd-14"/>
</dbReference>
<organism evidence="5 6">
    <name type="scientific">Caenorhabditis elegans</name>
    <dbReference type="NCBI Taxonomy" id="6239"/>
    <lineage>
        <taxon>Eukaryota</taxon>
        <taxon>Metazoa</taxon>
        <taxon>Ecdysozoa</taxon>
        <taxon>Nematoda</taxon>
        <taxon>Chromadorea</taxon>
        <taxon>Rhabditida</taxon>
        <taxon>Rhabditina</taxon>
        <taxon>Rhabditomorpha</taxon>
        <taxon>Rhabditoidea</taxon>
        <taxon>Rhabditidae</taxon>
        <taxon>Peloderinae</taxon>
        <taxon>Caenorhabditis</taxon>
    </lineage>
</organism>
<protein>
    <submittedName>
        <fullName evidence="5">AB hydrolase-1 domain-containing protein</fullName>
    </submittedName>
</protein>
<accession>Q9N366</accession>
<dbReference type="KEGG" id="cel:CELE_Y55F3AM.10"/>
<evidence type="ECO:0000256" key="2">
    <source>
        <dbReference type="ARBA" id="ARBA00022490"/>
    </source>
</evidence>
<evidence type="ECO:0000313" key="5">
    <source>
        <dbReference type="EMBL" id="CCD74068.1"/>
    </source>
</evidence>
<dbReference type="GeneID" id="176923"/>
<dbReference type="PhylomeDB" id="Q9N366"/>
<dbReference type="PANTHER" id="PTHR46197:SF3">
    <property type="entry name" value="AB HYDROLASE-1 DOMAIN-CONTAINING PROTEIN"/>
    <property type="match status" value="1"/>
</dbReference>
<dbReference type="IntAct" id="Q9N366">
    <property type="interactions" value="2"/>
</dbReference>
<dbReference type="HOGENOM" id="CLU_020336_28_0_1"/>
<dbReference type="Pfam" id="PF12697">
    <property type="entry name" value="Abhydrolase_6"/>
    <property type="match status" value="1"/>
</dbReference>
<dbReference type="RefSeq" id="NP_500027.1">
    <property type="nucleotide sequence ID" value="NM_067626.6"/>
</dbReference>
<dbReference type="STRING" id="6239.Y55F3AM.10.1"/>
<dbReference type="InterPro" id="IPR000073">
    <property type="entry name" value="AB_hydrolase_1"/>
</dbReference>
<reference evidence="5 6" key="1">
    <citation type="journal article" date="1998" name="Science">
        <title>Genome sequence of the nematode C. elegans: a platform for investigating biology.</title>
        <authorList>
            <consortium name="The C. elegans sequencing consortium"/>
            <person name="Sulson J.E."/>
            <person name="Waterston R."/>
        </authorList>
    </citation>
    <scope>NUCLEOTIDE SEQUENCE [LARGE SCALE GENOMIC DNA]</scope>
    <source>
        <strain evidence="5 6">Bristol N2</strain>
    </source>
</reference>
<dbReference type="GO" id="GO:0005737">
    <property type="term" value="C:cytoplasm"/>
    <property type="evidence" value="ECO:0000318"/>
    <property type="project" value="GO_Central"/>
</dbReference>
<evidence type="ECO:0000313" key="6">
    <source>
        <dbReference type="Proteomes" id="UP000001940"/>
    </source>
</evidence>
<dbReference type="PANTHER" id="PTHR46197">
    <property type="entry name" value="PROTEIN ABHD14B-LIKE"/>
    <property type="match status" value="1"/>
</dbReference>
<dbReference type="SMR" id="Q9N366"/>
<dbReference type="EMBL" id="BX284604">
    <property type="protein sequence ID" value="CCD74068.1"/>
    <property type="molecule type" value="Genomic_DNA"/>
</dbReference>
<keyword evidence="6" id="KW-1185">Reference proteome</keyword>
<keyword evidence="2" id="KW-0963">Cytoplasm</keyword>
<dbReference type="ESTHER" id="caeel-Y55F3AM.10">
    <property type="family name" value="CIB-CCG1-interacting-factor-B"/>
</dbReference>
<dbReference type="InParanoid" id="Q9N366"/>
<dbReference type="AGR" id="WB:WBGene00021927"/>
<feature type="domain" description="AB hydrolase-1" evidence="4">
    <location>
        <begin position="73"/>
        <end position="169"/>
    </location>
</feature>
<dbReference type="Reactome" id="R-CEL-156584">
    <property type="pathway name" value="Cytosolic sulfonation of small molecules"/>
</dbReference>
<evidence type="ECO:0000256" key="3">
    <source>
        <dbReference type="ARBA" id="ARBA00037942"/>
    </source>
</evidence>
<dbReference type="PaxDb" id="6239-Y55F3AM.10"/>
<proteinExistence type="inferred from homology"/>
<dbReference type="GO" id="GO:0016787">
    <property type="term" value="F:hydrolase activity"/>
    <property type="evidence" value="ECO:0007669"/>
    <property type="project" value="UniProtKB-KW"/>
</dbReference>
<dbReference type="DIP" id="DIP-25611N"/>
<dbReference type="Gene3D" id="3.40.50.1820">
    <property type="entry name" value="alpha/beta hydrolase"/>
    <property type="match status" value="1"/>
</dbReference>
<evidence type="ECO:0000313" key="7">
    <source>
        <dbReference type="WormBase" id="Y55F3AM.10"/>
    </source>
</evidence>
<comment type="subcellular location">
    <subcellularLocation>
        <location evidence="1">Cytoplasm</location>
    </subcellularLocation>
</comment>
<dbReference type="OrthoDB" id="284184at2759"/>
<name>Q9N366_CAEEL</name>
<evidence type="ECO:0000259" key="4">
    <source>
        <dbReference type="Pfam" id="PF12697"/>
    </source>
</evidence>
<dbReference type="SUPFAM" id="SSF53474">
    <property type="entry name" value="alpha/beta-Hydrolases"/>
    <property type="match status" value="1"/>
</dbReference>
<dbReference type="Bgee" id="WBGene00021927">
    <property type="expression patterns" value="Expressed in pharyngeal muscle cell (C elegans) and 3 other cell types or tissues"/>
</dbReference>
<dbReference type="MEROPS" id="S33.B13"/>
<dbReference type="UCSC" id="Y55F3AM.10">
    <property type="organism name" value="c. elegans"/>
</dbReference>
<dbReference type="Proteomes" id="UP000001940">
    <property type="component" value="Chromosome IV"/>
</dbReference>